<accession>A0A3B1A171</accession>
<dbReference type="FunFam" id="2.40.10.10:FF:000001">
    <property type="entry name" value="Periplasmic serine protease DegS"/>
    <property type="match status" value="1"/>
</dbReference>
<proteinExistence type="inferred from homology"/>
<dbReference type="InterPro" id="IPR009003">
    <property type="entry name" value="Peptidase_S1_PA"/>
</dbReference>
<dbReference type="Gene3D" id="2.30.42.10">
    <property type="match status" value="1"/>
</dbReference>
<dbReference type="AlphaFoldDB" id="A0A3B1A171"/>
<dbReference type="InterPro" id="IPR041489">
    <property type="entry name" value="PDZ_6"/>
</dbReference>
<dbReference type="PRINTS" id="PR00834">
    <property type="entry name" value="PROTEASES2C"/>
</dbReference>
<keyword evidence="5" id="KW-1133">Transmembrane helix</keyword>
<keyword evidence="2 7" id="KW-0645">Protease</keyword>
<dbReference type="PANTHER" id="PTHR22939:SF129">
    <property type="entry name" value="SERINE PROTEASE HTRA2, MITOCHONDRIAL"/>
    <property type="match status" value="1"/>
</dbReference>
<evidence type="ECO:0000256" key="3">
    <source>
        <dbReference type="ARBA" id="ARBA00022801"/>
    </source>
</evidence>
<keyword evidence="5" id="KW-0472">Membrane</keyword>
<evidence type="ECO:0000256" key="2">
    <source>
        <dbReference type="ARBA" id="ARBA00022670"/>
    </source>
</evidence>
<evidence type="ECO:0000256" key="4">
    <source>
        <dbReference type="ARBA" id="ARBA00022825"/>
    </source>
</evidence>
<dbReference type="InterPro" id="IPR036034">
    <property type="entry name" value="PDZ_sf"/>
</dbReference>
<evidence type="ECO:0000259" key="6">
    <source>
        <dbReference type="PROSITE" id="PS50106"/>
    </source>
</evidence>
<dbReference type="Pfam" id="PF13365">
    <property type="entry name" value="Trypsin_2"/>
    <property type="match status" value="1"/>
</dbReference>
<name>A0A3B1A171_9ZZZZ</name>
<sequence>MLVRKLLPYFVQGIVIGLVIGLIFYFFAMPNATQQQRTVVEIKESRNATVIPTDGPASYANAVAIAAPSVVNINTTKLVGGRQHPLYNDPTFRRFFNDQQRSPVQRKDNNLGSGVIISEQGYILTNNHVIAGADEIQVALTDGRQADAQVIGTDPETDVAVLKISLDNLPGITFGQSDVLRVGDVVLAIGNPFGVGQTVTQGIVSATERSHLGISTYENFIQTDAAINPGNSGGALINAAGELVGINTAIYTRSGGSQGVGFAIPANTVKMVMKQILEYGRAIRGWLGIEIQTISPALAESFGLLEARGIIIAGVMPQGPADHAGVETGDIILQINGEAIVDGTAALNLIAQTAPGNEIHMSGIRQGEPFSITAHTSSRPIPQSHTIQ</sequence>
<gene>
    <name evidence="7" type="ORF">MNBD_GAMMA17-1052</name>
</gene>
<organism evidence="7">
    <name type="scientific">hydrothermal vent metagenome</name>
    <dbReference type="NCBI Taxonomy" id="652676"/>
    <lineage>
        <taxon>unclassified sequences</taxon>
        <taxon>metagenomes</taxon>
        <taxon>ecological metagenomes</taxon>
    </lineage>
</organism>
<feature type="transmembrane region" description="Helical" evidence="5">
    <location>
        <begin position="6"/>
        <end position="28"/>
    </location>
</feature>
<evidence type="ECO:0000256" key="1">
    <source>
        <dbReference type="ARBA" id="ARBA00010541"/>
    </source>
</evidence>
<keyword evidence="4" id="KW-0720">Serine protease</keyword>
<dbReference type="Gene3D" id="2.40.10.120">
    <property type="match status" value="1"/>
</dbReference>
<keyword evidence="5" id="KW-0812">Transmembrane</keyword>
<feature type="domain" description="PDZ" evidence="6">
    <location>
        <begin position="276"/>
        <end position="343"/>
    </location>
</feature>
<dbReference type="InterPro" id="IPR001478">
    <property type="entry name" value="PDZ"/>
</dbReference>
<dbReference type="InterPro" id="IPR001940">
    <property type="entry name" value="Peptidase_S1C"/>
</dbReference>
<keyword evidence="3" id="KW-0378">Hydrolase</keyword>
<comment type="similarity">
    <text evidence="1">Belongs to the peptidase S1C family.</text>
</comment>
<dbReference type="PROSITE" id="PS50106">
    <property type="entry name" value="PDZ"/>
    <property type="match status" value="1"/>
</dbReference>
<protein>
    <submittedName>
        <fullName evidence="7">Outer membrane stress sensor protease DegS</fullName>
    </submittedName>
</protein>
<evidence type="ECO:0000256" key="5">
    <source>
        <dbReference type="SAM" id="Phobius"/>
    </source>
</evidence>
<dbReference type="SMART" id="SM00228">
    <property type="entry name" value="PDZ"/>
    <property type="match status" value="1"/>
</dbReference>
<evidence type="ECO:0000313" key="7">
    <source>
        <dbReference type="EMBL" id="VAW87474.1"/>
    </source>
</evidence>
<dbReference type="EMBL" id="UOFQ01000065">
    <property type="protein sequence ID" value="VAW87474.1"/>
    <property type="molecule type" value="Genomic_DNA"/>
</dbReference>
<dbReference type="PANTHER" id="PTHR22939">
    <property type="entry name" value="SERINE PROTEASE FAMILY S1C HTRA-RELATED"/>
    <property type="match status" value="1"/>
</dbReference>
<reference evidence="7" key="1">
    <citation type="submission" date="2018-06" db="EMBL/GenBank/DDBJ databases">
        <authorList>
            <person name="Zhirakovskaya E."/>
        </authorList>
    </citation>
    <scope>NUCLEOTIDE SEQUENCE</scope>
</reference>
<dbReference type="GO" id="GO:0006508">
    <property type="term" value="P:proteolysis"/>
    <property type="evidence" value="ECO:0007669"/>
    <property type="project" value="UniProtKB-KW"/>
</dbReference>
<dbReference type="SUPFAM" id="SSF50494">
    <property type="entry name" value="Trypsin-like serine proteases"/>
    <property type="match status" value="1"/>
</dbReference>
<dbReference type="SUPFAM" id="SSF50156">
    <property type="entry name" value="PDZ domain-like"/>
    <property type="match status" value="1"/>
</dbReference>
<dbReference type="Pfam" id="PF17820">
    <property type="entry name" value="PDZ_6"/>
    <property type="match status" value="1"/>
</dbReference>
<dbReference type="GO" id="GO:0004252">
    <property type="term" value="F:serine-type endopeptidase activity"/>
    <property type="evidence" value="ECO:0007669"/>
    <property type="project" value="InterPro"/>
</dbReference>